<dbReference type="EMBL" id="SSMQ01000022">
    <property type="protein sequence ID" value="TKD05109.1"/>
    <property type="molecule type" value="Genomic_DNA"/>
</dbReference>
<dbReference type="Proteomes" id="UP000309215">
    <property type="component" value="Unassembled WGS sequence"/>
</dbReference>
<keyword evidence="2" id="KW-1185">Reference proteome</keyword>
<comment type="caution">
    <text evidence="1">The sequence shown here is derived from an EMBL/GenBank/DDBJ whole genome shotgun (WGS) entry which is preliminary data.</text>
</comment>
<reference evidence="1 2" key="1">
    <citation type="submission" date="2019-04" db="EMBL/GenBank/DDBJ databases">
        <authorList>
            <person name="Li Y."/>
            <person name="Wang J."/>
        </authorList>
    </citation>
    <scope>NUCLEOTIDE SEQUENCE [LARGE SCALE GENOMIC DNA]</scope>
    <source>
        <strain evidence="1 2">DSM 14668</strain>
    </source>
</reference>
<dbReference type="AlphaFoldDB" id="A0A4U1J9L9"/>
<evidence type="ECO:0000313" key="1">
    <source>
        <dbReference type="EMBL" id="TKD05109.1"/>
    </source>
</evidence>
<gene>
    <name evidence="1" type="ORF">E8A74_21420</name>
</gene>
<proteinExistence type="predicted"/>
<accession>A0A4U1J9L9</accession>
<evidence type="ECO:0000313" key="2">
    <source>
        <dbReference type="Proteomes" id="UP000309215"/>
    </source>
</evidence>
<sequence>MKIAVTIKGKKIQECSFNERTALAIVVSHCEMLASYFDSIATAGDLLSKAFTPKSANASEDEQRVPAIERFHPKVVEFMKSRGSAFAARYFPEFEFEFSEVSPSAPQS</sequence>
<organism evidence="1 2">
    <name type="scientific">Polyangium fumosum</name>
    <dbReference type="NCBI Taxonomy" id="889272"/>
    <lineage>
        <taxon>Bacteria</taxon>
        <taxon>Pseudomonadati</taxon>
        <taxon>Myxococcota</taxon>
        <taxon>Polyangia</taxon>
        <taxon>Polyangiales</taxon>
        <taxon>Polyangiaceae</taxon>
        <taxon>Polyangium</taxon>
    </lineage>
</organism>
<name>A0A4U1J9L9_9BACT</name>
<protein>
    <submittedName>
        <fullName evidence="1">Uncharacterized protein</fullName>
    </submittedName>
</protein>
<dbReference type="RefSeq" id="WP_136930916.1">
    <property type="nucleotide sequence ID" value="NZ_SSMQ01000022.1"/>
</dbReference>